<gene>
    <name evidence="1" type="ORF">C942_04410</name>
</gene>
<evidence type="ECO:0000313" key="2">
    <source>
        <dbReference type="Proteomes" id="UP000011134"/>
    </source>
</evidence>
<proteinExistence type="predicted"/>
<dbReference type="AlphaFoldDB" id="L8JH09"/>
<dbReference type="EMBL" id="AMZO01000006">
    <property type="protein sequence ID" value="ELR66712.1"/>
    <property type="molecule type" value="Genomic_DNA"/>
</dbReference>
<evidence type="ECO:0000313" key="1">
    <source>
        <dbReference type="EMBL" id="ELR66712.1"/>
    </source>
</evidence>
<dbReference type="PATRIC" id="fig|1056511.3.peg.1239"/>
<protein>
    <submittedName>
        <fullName evidence="1">Uncharacterized protein</fullName>
    </submittedName>
</protein>
<organism evidence="1 2">
    <name type="scientific">Photobacterium marinum</name>
    <dbReference type="NCBI Taxonomy" id="1056511"/>
    <lineage>
        <taxon>Bacteria</taxon>
        <taxon>Pseudomonadati</taxon>
        <taxon>Pseudomonadota</taxon>
        <taxon>Gammaproteobacteria</taxon>
        <taxon>Vibrionales</taxon>
        <taxon>Vibrionaceae</taxon>
        <taxon>Photobacterium</taxon>
    </lineage>
</organism>
<sequence>MKANWSEENENEEFFNLFSKFNTFPHIMIISNPGKLLESRPVNFSEKEFVAIQNKFSDAT</sequence>
<keyword evidence="2" id="KW-1185">Reference proteome</keyword>
<name>L8JH09_9GAMM</name>
<comment type="caution">
    <text evidence="1">The sequence shown here is derived from an EMBL/GenBank/DDBJ whole genome shotgun (WGS) entry which is preliminary data.</text>
</comment>
<reference evidence="1 2" key="1">
    <citation type="submission" date="2012-12" db="EMBL/GenBank/DDBJ databases">
        <title>Genome Assembly of Photobacterium sp. AK15.</title>
        <authorList>
            <person name="Khatri I."/>
            <person name="Vaidya B."/>
            <person name="Srinivas T.N.R."/>
            <person name="Subramanian S."/>
            <person name="Pinnaka A."/>
        </authorList>
    </citation>
    <scope>NUCLEOTIDE SEQUENCE [LARGE SCALE GENOMIC DNA]</scope>
    <source>
        <strain evidence="1 2">AK15</strain>
    </source>
</reference>
<accession>L8JH09</accession>
<dbReference type="Proteomes" id="UP000011134">
    <property type="component" value="Unassembled WGS sequence"/>
</dbReference>